<feature type="compositionally biased region" description="Basic and acidic residues" evidence="4">
    <location>
        <begin position="593"/>
        <end position="622"/>
    </location>
</feature>
<feature type="compositionally biased region" description="Polar residues" evidence="4">
    <location>
        <begin position="796"/>
        <end position="809"/>
    </location>
</feature>
<evidence type="ECO:0000256" key="4">
    <source>
        <dbReference type="SAM" id="MobiDB-lite"/>
    </source>
</evidence>
<evidence type="ECO:0000256" key="1">
    <source>
        <dbReference type="ARBA" id="ARBA00004604"/>
    </source>
</evidence>
<dbReference type="OrthoDB" id="277439at2759"/>
<dbReference type="PANTHER" id="PTHR14150:SF12">
    <property type="entry name" value="U3 SMALL NUCLEOLAR RNA-ASSOCIATED PROTEIN 14 HOMOLOG A"/>
    <property type="match status" value="1"/>
</dbReference>
<feature type="compositionally biased region" description="Low complexity" evidence="4">
    <location>
        <begin position="279"/>
        <end position="289"/>
    </location>
</feature>
<sequence length="961" mass="106611">MPPRIARSAVASATTSSSKKSKNKNKKRSLNAYASAARQIPESRIPRHRLGEDLDDGPRKKRSRDEDEEEEEDEEEPQRKKPAKRGIANTHDEMEHGSDSSGNEWTMGGMAEDDDDSDLDSDEAFGASDEERFESFTFRGSSKSKGKGKKKAASTRNMDLNESDGSEIDDGDSEDDVGEGFGDDGVDLATMLDDEDDEVLGGKDATEQDMGEDNGSEEDDEDEESSESESEDDDSEAGDEERAARMRDRLEAMDKSSRSAKPSTAEAFSMPGFDDFDADTAQAQEAITSKSKKKAAKIGPIAAPLPKRQQDRIDREVATQKAKEQLDRWKDTVTRNRRAEFLSFPLQDPKDQSGTVGKEKFMPASQQVPHSELEESIQRIMEESGLAARHGQAEAGDVGDEEQALLKSEELATNKLPIEEVMRRRAELRKARELLFREEIKAKRISKIKSKSYRRVHRKERERMAEQERLTLEGMGVDPMNEDEKERQDRKRAEARMGTKHKDSKWAKSLKATGKAVWDEDARDGVMEQARRNEELMKRMAGRDVSDDEGSDFHTGDEDSDDGEDDTATLKKLDGLKRDSGPTKGLAGMKFMRAADERMQKANDEDVERLRKELAGQDGEHADSEEEEESLGRAIFGPAKQAAKAPPKEERLEFEAPEGSDNDDDAPGDDQEVNIVTEKPSGKEKAGLKSQPKKMTASGPLASSWLKDIDEDSKQSKNGWLQAPKSKSKKARGEVEVEMDLDIAASTRPSKDVSSASEKRAPGQAAAADTSGWTTVTYKGDANDGDSSADDEPSNPILTPAQQKQSLQQRAFAGDDVQAAFDAEKEALIASEDEKEVSTHLPGWGNWAGTGLSKSVRKANARAKHNPLFKTKVPGGGVKAENRKDRNMDKVIVSEKHERKGKKYLAPVLPHVFETKEQYERANRVPIGPEWTTKETHQRMTRPRVVVRKGVNVQALERPVS</sequence>
<gene>
    <name evidence="5" type="ORF">TI39_contig41g00010</name>
</gene>
<keyword evidence="2" id="KW-0597">Phosphoprotein</keyword>
<proteinExistence type="predicted"/>
<keyword evidence="5" id="KW-0687">Ribonucleoprotein</keyword>
<dbReference type="GO" id="GO:0006364">
    <property type="term" value="P:rRNA processing"/>
    <property type="evidence" value="ECO:0007669"/>
    <property type="project" value="InterPro"/>
</dbReference>
<evidence type="ECO:0000313" key="6">
    <source>
        <dbReference type="Proteomes" id="UP000033647"/>
    </source>
</evidence>
<evidence type="ECO:0000313" key="5">
    <source>
        <dbReference type="EMBL" id="KJY02560.1"/>
    </source>
</evidence>
<accession>A0A0F4GYQ5</accession>
<feature type="compositionally biased region" description="Basic and acidic residues" evidence="4">
    <location>
        <begin position="371"/>
        <end position="382"/>
    </location>
</feature>
<feature type="compositionally biased region" description="Basic residues" evidence="4">
    <location>
        <begin position="855"/>
        <end position="867"/>
    </location>
</feature>
<keyword evidence="6" id="KW-1185">Reference proteome</keyword>
<feature type="compositionally biased region" description="Acidic residues" evidence="4">
    <location>
        <begin position="207"/>
        <end position="239"/>
    </location>
</feature>
<feature type="compositionally biased region" description="Basic and acidic residues" evidence="4">
    <location>
        <begin position="517"/>
        <end position="557"/>
    </location>
</feature>
<feature type="region of interest" description="Disordered" evidence="4">
    <location>
        <begin position="855"/>
        <end position="888"/>
    </location>
</feature>
<feature type="compositionally biased region" description="Basic and acidic residues" evidence="4">
    <location>
        <begin position="482"/>
        <end position="506"/>
    </location>
</feature>
<dbReference type="InterPro" id="IPR006709">
    <property type="entry name" value="SSU_processome_Utp14"/>
</dbReference>
<dbReference type="PANTHER" id="PTHR14150">
    <property type="entry name" value="U3 SMALL NUCLEOLAR RNA-ASSOCIATED PROTEIN 14"/>
    <property type="match status" value="1"/>
</dbReference>
<feature type="compositionally biased region" description="Acidic residues" evidence="4">
    <location>
        <begin position="655"/>
        <end position="672"/>
    </location>
</feature>
<feature type="compositionally biased region" description="Basic residues" evidence="4">
    <location>
        <begin position="19"/>
        <end position="29"/>
    </location>
</feature>
<evidence type="ECO:0000256" key="3">
    <source>
        <dbReference type="ARBA" id="ARBA00023242"/>
    </source>
</evidence>
<evidence type="ECO:0000256" key="2">
    <source>
        <dbReference type="ARBA" id="ARBA00022553"/>
    </source>
</evidence>
<feature type="compositionally biased region" description="Basic residues" evidence="4">
    <location>
        <begin position="142"/>
        <end position="153"/>
    </location>
</feature>
<dbReference type="STRING" id="1047168.A0A0F4GYQ5"/>
<dbReference type="GO" id="GO:0032040">
    <property type="term" value="C:small-subunit processome"/>
    <property type="evidence" value="ECO:0007669"/>
    <property type="project" value="InterPro"/>
</dbReference>
<protein>
    <submittedName>
        <fullName evidence="5">Small nucleolar ribonucleoprotein complex subunit Utp14</fullName>
    </submittedName>
</protein>
<dbReference type="Pfam" id="PF04615">
    <property type="entry name" value="Utp14"/>
    <property type="match status" value="1"/>
</dbReference>
<comment type="subcellular location">
    <subcellularLocation>
        <location evidence="1">Nucleus</location>
        <location evidence="1">Nucleolus</location>
    </subcellularLocation>
</comment>
<feature type="compositionally biased region" description="Acidic residues" evidence="4">
    <location>
        <begin position="111"/>
        <end position="123"/>
    </location>
</feature>
<dbReference type="Proteomes" id="UP000033647">
    <property type="component" value="Unassembled WGS sequence"/>
</dbReference>
<feature type="compositionally biased region" description="Basic and acidic residues" evidence="4">
    <location>
        <begin position="308"/>
        <end position="340"/>
    </location>
</feature>
<comment type="caution">
    <text evidence="5">The sequence shown here is derived from an EMBL/GenBank/DDBJ whole genome shotgun (WGS) entry which is preliminary data.</text>
</comment>
<feature type="compositionally biased region" description="Basic and acidic residues" evidence="4">
    <location>
        <begin position="240"/>
        <end position="257"/>
    </location>
</feature>
<feature type="region of interest" description="Disordered" evidence="4">
    <location>
        <begin position="831"/>
        <end position="850"/>
    </location>
</feature>
<feature type="compositionally biased region" description="Basic and acidic residues" evidence="4">
    <location>
        <begin position="568"/>
        <end position="581"/>
    </location>
</feature>
<feature type="region of interest" description="Disordered" evidence="4">
    <location>
        <begin position="451"/>
        <end position="815"/>
    </location>
</feature>
<feature type="compositionally biased region" description="Acidic residues" evidence="4">
    <location>
        <begin position="558"/>
        <end position="567"/>
    </location>
</feature>
<dbReference type="AlphaFoldDB" id="A0A0F4GYQ5"/>
<feature type="compositionally biased region" description="Acidic residues" evidence="4">
    <location>
        <begin position="161"/>
        <end position="199"/>
    </location>
</feature>
<name>A0A0F4GYQ5_9PEZI</name>
<feature type="compositionally biased region" description="Basic and acidic residues" evidence="4">
    <location>
        <begin position="49"/>
        <end position="58"/>
    </location>
</feature>
<organism evidence="5 6">
    <name type="scientific">Zymoseptoria brevis</name>
    <dbReference type="NCBI Taxonomy" id="1047168"/>
    <lineage>
        <taxon>Eukaryota</taxon>
        <taxon>Fungi</taxon>
        <taxon>Dikarya</taxon>
        <taxon>Ascomycota</taxon>
        <taxon>Pezizomycotina</taxon>
        <taxon>Dothideomycetes</taxon>
        <taxon>Dothideomycetidae</taxon>
        <taxon>Mycosphaerellales</taxon>
        <taxon>Mycosphaerellaceae</taxon>
        <taxon>Zymoseptoria</taxon>
    </lineage>
</organism>
<dbReference type="EMBL" id="LAFY01000038">
    <property type="protein sequence ID" value="KJY02560.1"/>
    <property type="molecule type" value="Genomic_DNA"/>
</dbReference>
<feature type="compositionally biased region" description="Basic and acidic residues" evidence="4">
    <location>
        <begin position="459"/>
        <end position="471"/>
    </location>
</feature>
<feature type="region of interest" description="Disordered" evidence="4">
    <location>
        <begin position="1"/>
        <end position="409"/>
    </location>
</feature>
<feature type="compositionally biased region" description="Acidic residues" evidence="4">
    <location>
        <begin position="783"/>
        <end position="793"/>
    </location>
</feature>
<feature type="compositionally biased region" description="Low complexity" evidence="4">
    <location>
        <begin position="297"/>
        <end position="307"/>
    </location>
</feature>
<keyword evidence="3" id="KW-0539">Nucleus</keyword>
<feature type="compositionally biased region" description="Low complexity" evidence="4">
    <location>
        <begin position="1"/>
        <end position="18"/>
    </location>
</feature>
<feature type="compositionally biased region" description="Acidic residues" evidence="4">
    <location>
        <begin position="66"/>
        <end position="76"/>
    </location>
</feature>
<reference evidence="5 6" key="1">
    <citation type="submission" date="2015-03" db="EMBL/GenBank/DDBJ databases">
        <title>RNA-seq based gene annotation and comparative genomics of four Zymoseptoria species reveal species-specific pathogenicity related genes and transposable element activity.</title>
        <authorList>
            <person name="Grandaubert J."/>
            <person name="Bhattacharyya A."/>
            <person name="Stukenbrock E.H."/>
        </authorList>
    </citation>
    <scope>NUCLEOTIDE SEQUENCE [LARGE SCALE GENOMIC DNA]</scope>
    <source>
        <strain evidence="5 6">Zb18110</strain>
    </source>
</reference>